<name>A0A1N6ZZD7_9EURY</name>
<evidence type="ECO:0000256" key="1">
    <source>
        <dbReference type="SAM" id="MobiDB-lite"/>
    </source>
</evidence>
<feature type="compositionally biased region" description="Low complexity" evidence="1">
    <location>
        <begin position="7"/>
        <end position="17"/>
    </location>
</feature>
<feature type="region of interest" description="Disordered" evidence="1">
    <location>
        <begin position="169"/>
        <end position="189"/>
    </location>
</feature>
<evidence type="ECO:0000313" key="3">
    <source>
        <dbReference type="Proteomes" id="UP000186914"/>
    </source>
</evidence>
<dbReference type="EMBL" id="FTNO01000001">
    <property type="protein sequence ID" value="SIR32136.1"/>
    <property type="molecule type" value="Genomic_DNA"/>
</dbReference>
<evidence type="ECO:0000313" key="2">
    <source>
        <dbReference type="EMBL" id="SIR32136.1"/>
    </source>
</evidence>
<accession>A0A1N6ZZD7</accession>
<proteinExistence type="predicted"/>
<protein>
    <submittedName>
        <fullName evidence="2">Uncharacterized protein</fullName>
    </submittedName>
</protein>
<feature type="region of interest" description="Disordered" evidence="1">
    <location>
        <begin position="1"/>
        <end position="71"/>
    </location>
</feature>
<dbReference type="AlphaFoldDB" id="A0A1N6ZZD7"/>
<reference evidence="3" key="1">
    <citation type="submission" date="2017-01" db="EMBL/GenBank/DDBJ databases">
        <authorList>
            <person name="Varghese N."/>
            <person name="Submissions S."/>
        </authorList>
    </citation>
    <scope>NUCLEOTIDE SEQUENCE [LARGE SCALE GENOMIC DNA]</scope>
    <source>
        <strain evidence="3">CGMCC 1.7737</strain>
    </source>
</reference>
<sequence length="199" mass="22395">MSVRGMSDSNSSSSKPPVSNPPPASKPSLSPPNPPPKSDSPPEPAPGAFENAEAKSSSTESRCSIRPDSTRPAFRGVSYLVQHWVSPSRQRRIPACPRGHLRILRSRVPTNRARRGSRANPTHLSDRRQYCLPPHRRHEVRPRTSRLPRSRYHRLQDSKAWSPVRTHFARAHRKRSSSESSHHPVTGTRRKLMFVSAAF</sequence>
<keyword evidence="3" id="KW-1185">Reference proteome</keyword>
<organism evidence="2 3">
    <name type="scientific">Haladaptatus litoreus</name>
    <dbReference type="NCBI Taxonomy" id="553468"/>
    <lineage>
        <taxon>Archaea</taxon>
        <taxon>Methanobacteriati</taxon>
        <taxon>Methanobacteriota</taxon>
        <taxon>Stenosarchaea group</taxon>
        <taxon>Halobacteria</taxon>
        <taxon>Halobacteriales</taxon>
        <taxon>Haladaptataceae</taxon>
        <taxon>Haladaptatus</taxon>
    </lineage>
</organism>
<dbReference type="Proteomes" id="UP000186914">
    <property type="component" value="Unassembled WGS sequence"/>
</dbReference>
<feature type="compositionally biased region" description="Pro residues" evidence="1">
    <location>
        <begin position="18"/>
        <end position="45"/>
    </location>
</feature>
<gene>
    <name evidence="2" type="ORF">SAMN05421858_2242</name>
</gene>